<sequence length="535" mass="60749">MAVTVAVIFLLCFFSTGRGNNQAHHEESYSTTPTRGQPWPMPQKYSVTTKTYDIDSNNFQFTASGQTCDILTKAFARYKTIIFSPQDTKLRFYPNRFNRVEEGVTGLNVKVQKPCEEYPFLGMDESYELMVPDSNGQATLSSVSVWGALRGLETFSQLITGTPGNGYKINGTTISDSPRFQHRGLLFDTSRHFLGTDVLKKNLDAMAQSKFNVFHWHIVDDQSFPYVSQAFPQMSQMGAYDQMHLYSPNDVKEIIDYARDRGIRVIPEFDTPGHSQSWGKGITDLLTKCYSKGTPTGTFGPIDPTVNSTFQFLNKFFTEIKNVFPDKYVHLGGDEVSFSCWQSNPNITEFMKQQKFGTNYAKLEEYYMQKLIDIMNGLDKGYLIWQEVIDNGAKVKADTVVEVWKGGWQAEMGKVTGLGYQSLLSSCWYLNYISYGSDWNKYYLCEPYNFKGTEAQKKLVIGGEACMWGEFVDDTNVISRTWPRASVVAERLWSAQSVNDSKAAAPRLEEHRCRMVRRGFQAESINGPGYCTPEY</sequence>
<evidence type="ECO:0000256" key="7">
    <source>
        <dbReference type="PIRNR" id="PIRNR001093"/>
    </source>
</evidence>
<dbReference type="EMBL" id="VSWD01000007">
    <property type="protein sequence ID" value="KAK3098711.1"/>
    <property type="molecule type" value="Genomic_DNA"/>
</dbReference>
<dbReference type="Proteomes" id="UP001186944">
    <property type="component" value="Unassembled WGS sequence"/>
</dbReference>
<name>A0AA88Y6H0_PINIB</name>
<dbReference type="SUPFAM" id="SSF55545">
    <property type="entry name" value="beta-N-acetylhexosaminidase-like domain"/>
    <property type="match status" value="1"/>
</dbReference>
<keyword evidence="15" id="KW-1185">Reference proteome</keyword>
<dbReference type="PANTHER" id="PTHR22600:SF21">
    <property type="entry name" value="BETA-HEXOSAMINIDASE A"/>
    <property type="match status" value="1"/>
</dbReference>
<evidence type="ECO:0000259" key="12">
    <source>
        <dbReference type="Pfam" id="PF00728"/>
    </source>
</evidence>
<evidence type="ECO:0000313" key="15">
    <source>
        <dbReference type="Proteomes" id="UP001186944"/>
    </source>
</evidence>
<dbReference type="Pfam" id="PF00728">
    <property type="entry name" value="Glyco_hydro_20"/>
    <property type="match status" value="1"/>
</dbReference>
<dbReference type="PANTHER" id="PTHR22600">
    <property type="entry name" value="BETA-HEXOSAMINIDASE"/>
    <property type="match status" value="1"/>
</dbReference>
<reference evidence="14" key="1">
    <citation type="submission" date="2019-08" db="EMBL/GenBank/DDBJ databases">
        <title>The improved chromosome-level genome for the pearl oyster Pinctada fucata martensii using PacBio sequencing and Hi-C.</title>
        <authorList>
            <person name="Zheng Z."/>
        </authorList>
    </citation>
    <scope>NUCLEOTIDE SEQUENCE</scope>
    <source>
        <strain evidence="14">ZZ-2019</strain>
        <tissue evidence="14">Adductor muscle</tissue>
    </source>
</reference>
<protein>
    <recommendedName>
        <fullName evidence="7">Beta-hexosaminidase</fullName>
        <ecNumber evidence="7">3.2.1.52</ecNumber>
    </recommendedName>
</protein>
<evidence type="ECO:0000256" key="5">
    <source>
        <dbReference type="ARBA" id="ARBA00023180"/>
    </source>
</evidence>
<dbReference type="InterPro" id="IPR029018">
    <property type="entry name" value="Hex-like_dom2"/>
</dbReference>
<dbReference type="GO" id="GO:0004563">
    <property type="term" value="F:beta-N-acetylhexosaminidase activity"/>
    <property type="evidence" value="ECO:0007669"/>
    <property type="project" value="UniProtKB-EC"/>
</dbReference>
<dbReference type="PRINTS" id="PR00738">
    <property type="entry name" value="GLHYDRLASE20"/>
</dbReference>
<dbReference type="EC" id="3.2.1.52" evidence="7"/>
<proteinExistence type="inferred from homology"/>
<keyword evidence="4 7" id="KW-0378">Hydrolase</keyword>
<dbReference type="GO" id="GO:0005764">
    <property type="term" value="C:lysosome"/>
    <property type="evidence" value="ECO:0007669"/>
    <property type="project" value="TreeGrafter"/>
</dbReference>
<dbReference type="SUPFAM" id="SSF51445">
    <property type="entry name" value="(Trans)glycosidases"/>
    <property type="match status" value="1"/>
</dbReference>
<feature type="active site" description="Proton donor" evidence="8">
    <location>
        <position position="335"/>
    </location>
</feature>
<feature type="domain" description="Beta-hexosaminidase eukaryotic type N-terminal" evidence="13">
    <location>
        <begin position="38"/>
        <end position="158"/>
    </location>
</feature>
<keyword evidence="6 7" id="KW-0326">Glycosidase</keyword>
<evidence type="ECO:0000256" key="6">
    <source>
        <dbReference type="ARBA" id="ARBA00023295"/>
    </source>
</evidence>
<dbReference type="Pfam" id="PF14845">
    <property type="entry name" value="Glycohydro_20b2"/>
    <property type="match status" value="1"/>
</dbReference>
<evidence type="ECO:0000256" key="10">
    <source>
        <dbReference type="SAM" id="MobiDB-lite"/>
    </source>
</evidence>
<evidence type="ECO:0000256" key="3">
    <source>
        <dbReference type="ARBA" id="ARBA00022729"/>
    </source>
</evidence>
<feature type="domain" description="Glycoside hydrolase family 20 catalytic" evidence="12">
    <location>
        <begin position="180"/>
        <end position="495"/>
    </location>
</feature>
<dbReference type="GO" id="GO:0030203">
    <property type="term" value="P:glycosaminoglycan metabolic process"/>
    <property type="evidence" value="ECO:0007669"/>
    <property type="project" value="TreeGrafter"/>
</dbReference>
<dbReference type="InterPro" id="IPR017853">
    <property type="entry name" value="GH"/>
</dbReference>
<evidence type="ECO:0000259" key="13">
    <source>
        <dbReference type="Pfam" id="PF14845"/>
    </source>
</evidence>
<comment type="catalytic activity">
    <reaction evidence="1 7">
        <text>Hydrolysis of terminal non-reducing N-acetyl-D-hexosamine residues in N-acetyl-beta-D-hexosaminides.</text>
        <dbReference type="EC" id="3.2.1.52"/>
    </reaction>
</comment>
<comment type="similarity">
    <text evidence="2 7">Belongs to the glycosyl hydrolase 20 family.</text>
</comment>
<evidence type="ECO:0000313" key="14">
    <source>
        <dbReference type="EMBL" id="KAK3098711.1"/>
    </source>
</evidence>
<dbReference type="Gene3D" id="3.20.20.80">
    <property type="entry name" value="Glycosidases"/>
    <property type="match status" value="1"/>
</dbReference>
<keyword evidence="9" id="KW-1015">Disulfide bond</keyword>
<dbReference type="AlphaFoldDB" id="A0AA88Y6H0"/>
<dbReference type="Gene3D" id="3.30.379.10">
    <property type="entry name" value="Chitobiase/beta-hexosaminidase domain 2-like"/>
    <property type="match status" value="1"/>
</dbReference>
<dbReference type="CDD" id="cd06562">
    <property type="entry name" value="GH20_HexA_HexB-like"/>
    <property type="match status" value="1"/>
</dbReference>
<evidence type="ECO:0000256" key="4">
    <source>
        <dbReference type="ARBA" id="ARBA00022801"/>
    </source>
</evidence>
<evidence type="ECO:0000256" key="2">
    <source>
        <dbReference type="ARBA" id="ARBA00006285"/>
    </source>
</evidence>
<evidence type="ECO:0000256" key="1">
    <source>
        <dbReference type="ARBA" id="ARBA00001231"/>
    </source>
</evidence>
<feature type="disulfide bond" evidence="9">
    <location>
        <begin position="513"/>
        <end position="531"/>
    </location>
</feature>
<accession>A0AA88Y6H0</accession>
<gene>
    <name evidence="14" type="ORF">FSP39_022310</name>
</gene>
<evidence type="ECO:0000256" key="8">
    <source>
        <dbReference type="PIRSR" id="PIRSR001093-1"/>
    </source>
</evidence>
<evidence type="ECO:0000256" key="9">
    <source>
        <dbReference type="PIRSR" id="PIRSR001093-2"/>
    </source>
</evidence>
<evidence type="ECO:0000256" key="11">
    <source>
        <dbReference type="SAM" id="SignalP"/>
    </source>
</evidence>
<dbReference type="GO" id="GO:0005975">
    <property type="term" value="P:carbohydrate metabolic process"/>
    <property type="evidence" value="ECO:0007669"/>
    <property type="project" value="InterPro"/>
</dbReference>
<keyword evidence="5" id="KW-0325">Glycoprotein</keyword>
<dbReference type="InterPro" id="IPR015883">
    <property type="entry name" value="Glyco_hydro_20_cat"/>
</dbReference>
<comment type="caution">
    <text evidence="14">The sequence shown here is derived from an EMBL/GenBank/DDBJ whole genome shotgun (WGS) entry which is preliminary data.</text>
</comment>
<dbReference type="GO" id="GO:0006689">
    <property type="term" value="P:ganglioside catabolic process"/>
    <property type="evidence" value="ECO:0007669"/>
    <property type="project" value="TreeGrafter"/>
</dbReference>
<feature type="signal peptide" evidence="11">
    <location>
        <begin position="1"/>
        <end position="19"/>
    </location>
</feature>
<feature type="disulfide bond" evidence="9">
    <location>
        <begin position="68"/>
        <end position="115"/>
    </location>
</feature>
<dbReference type="GO" id="GO:0016020">
    <property type="term" value="C:membrane"/>
    <property type="evidence" value="ECO:0007669"/>
    <property type="project" value="TreeGrafter"/>
</dbReference>
<dbReference type="FunFam" id="3.20.20.80:FF:000063">
    <property type="entry name" value="Beta-hexosaminidase"/>
    <property type="match status" value="1"/>
</dbReference>
<organism evidence="14 15">
    <name type="scientific">Pinctada imbricata</name>
    <name type="common">Atlantic pearl-oyster</name>
    <name type="synonym">Pinctada martensii</name>
    <dbReference type="NCBI Taxonomy" id="66713"/>
    <lineage>
        <taxon>Eukaryota</taxon>
        <taxon>Metazoa</taxon>
        <taxon>Spiralia</taxon>
        <taxon>Lophotrochozoa</taxon>
        <taxon>Mollusca</taxon>
        <taxon>Bivalvia</taxon>
        <taxon>Autobranchia</taxon>
        <taxon>Pteriomorphia</taxon>
        <taxon>Pterioida</taxon>
        <taxon>Pterioidea</taxon>
        <taxon>Pteriidae</taxon>
        <taxon>Pinctada</taxon>
    </lineage>
</organism>
<feature type="chain" id="PRO_5041723113" description="Beta-hexosaminidase" evidence="11">
    <location>
        <begin position="20"/>
        <end position="535"/>
    </location>
</feature>
<dbReference type="InterPro" id="IPR029019">
    <property type="entry name" value="HEX_eukaryotic_N"/>
</dbReference>
<dbReference type="PIRSF" id="PIRSF001093">
    <property type="entry name" value="B-hxosamndse_ab_euk"/>
    <property type="match status" value="1"/>
</dbReference>
<feature type="disulfide bond" evidence="9">
    <location>
        <begin position="289"/>
        <end position="340"/>
    </location>
</feature>
<keyword evidence="3 11" id="KW-0732">Signal</keyword>
<feature type="region of interest" description="Disordered" evidence="10">
    <location>
        <begin position="20"/>
        <end position="40"/>
    </location>
</feature>
<dbReference type="InterPro" id="IPR025705">
    <property type="entry name" value="Beta_hexosaminidase_sua/sub"/>
</dbReference>